<dbReference type="AlphaFoldDB" id="A0A1G2ELN5"/>
<sequence>MNRFAKIVVAFDLCILNAVVYGIVLAVLWGWFISPTFKLPPLPFLPAAGTVVIARLLVSRGSAPTPEETNFLEEAFDFNPQKLGRFLGSFLFRPLLSFFVGAVIRGMQFLF</sequence>
<proteinExistence type="predicted"/>
<keyword evidence="1" id="KW-0812">Transmembrane</keyword>
<name>A0A1G2ELN5_9BACT</name>
<feature type="transmembrane region" description="Helical" evidence="1">
    <location>
        <begin position="7"/>
        <end position="33"/>
    </location>
</feature>
<dbReference type="STRING" id="1801677.A2365_02390"/>
<gene>
    <name evidence="2" type="ORF">A2365_02390</name>
</gene>
<dbReference type="Proteomes" id="UP000177740">
    <property type="component" value="Unassembled WGS sequence"/>
</dbReference>
<comment type="caution">
    <text evidence="2">The sequence shown here is derived from an EMBL/GenBank/DDBJ whole genome shotgun (WGS) entry which is preliminary data.</text>
</comment>
<reference evidence="2 3" key="1">
    <citation type="journal article" date="2016" name="Nat. Commun.">
        <title>Thousands of microbial genomes shed light on interconnected biogeochemical processes in an aquifer system.</title>
        <authorList>
            <person name="Anantharaman K."/>
            <person name="Brown C.T."/>
            <person name="Hug L.A."/>
            <person name="Sharon I."/>
            <person name="Castelle C.J."/>
            <person name="Probst A.J."/>
            <person name="Thomas B.C."/>
            <person name="Singh A."/>
            <person name="Wilkins M.J."/>
            <person name="Karaoz U."/>
            <person name="Brodie E.L."/>
            <person name="Williams K.H."/>
            <person name="Hubbard S.S."/>
            <person name="Banfield J.F."/>
        </authorList>
    </citation>
    <scope>NUCLEOTIDE SEQUENCE [LARGE SCALE GENOMIC DNA]</scope>
</reference>
<evidence type="ECO:0000313" key="3">
    <source>
        <dbReference type="Proteomes" id="UP000177740"/>
    </source>
</evidence>
<dbReference type="EMBL" id="MHMM01000017">
    <property type="protein sequence ID" value="OGZ26724.1"/>
    <property type="molecule type" value="Genomic_DNA"/>
</dbReference>
<feature type="transmembrane region" description="Helical" evidence="1">
    <location>
        <begin position="90"/>
        <end position="110"/>
    </location>
</feature>
<keyword evidence="1" id="KW-0472">Membrane</keyword>
<protein>
    <submittedName>
        <fullName evidence="2">Uncharacterized protein</fullName>
    </submittedName>
</protein>
<evidence type="ECO:0000256" key="1">
    <source>
        <dbReference type="SAM" id="Phobius"/>
    </source>
</evidence>
<keyword evidence="1" id="KW-1133">Transmembrane helix</keyword>
<accession>A0A1G2ELN5</accession>
<evidence type="ECO:0000313" key="2">
    <source>
        <dbReference type="EMBL" id="OGZ26724.1"/>
    </source>
</evidence>
<organism evidence="2 3">
    <name type="scientific">Candidatus Nealsonbacteria bacterium RIFOXYB1_FULL_40_15</name>
    <dbReference type="NCBI Taxonomy" id="1801677"/>
    <lineage>
        <taxon>Bacteria</taxon>
        <taxon>Candidatus Nealsoniibacteriota</taxon>
    </lineage>
</organism>